<gene>
    <name evidence="11" type="primary">ltrA</name>
    <name evidence="11" type="ORF">L2A60_12805</name>
</gene>
<dbReference type="InterPro" id="IPR030931">
    <property type="entry name" value="Group_II_RT_mat"/>
</dbReference>
<keyword evidence="4" id="KW-0479">Metal-binding</keyword>
<name>A0ABS9DXT0_9PROT</name>
<protein>
    <recommendedName>
        <fullName evidence="1">RNA-directed DNA polymerase</fullName>
        <ecNumber evidence="1">2.7.7.49</ecNumber>
    </recommendedName>
</protein>
<accession>A0ABS9DXT0</accession>
<dbReference type="RefSeq" id="WP_235704806.1">
    <property type="nucleotide sequence ID" value="NZ_JAKGBZ010000025.1"/>
</dbReference>
<dbReference type="Proteomes" id="UP001521209">
    <property type="component" value="Unassembled WGS sequence"/>
</dbReference>
<comment type="catalytic activity">
    <reaction evidence="9">
        <text>DNA(n) + a 2'-deoxyribonucleoside 5'-triphosphate = DNA(n+1) + diphosphate</text>
        <dbReference type="Rhea" id="RHEA:22508"/>
        <dbReference type="Rhea" id="RHEA-COMP:17339"/>
        <dbReference type="Rhea" id="RHEA-COMP:17340"/>
        <dbReference type="ChEBI" id="CHEBI:33019"/>
        <dbReference type="ChEBI" id="CHEBI:61560"/>
        <dbReference type="ChEBI" id="CHEBI:173112"/>
        <dbReference type="EC" id="2.7.7.49"/>
    </reaction>
</comment>
<evidence type="ECO:0000256" key="5">
    <source>
        <dbReference type="ARBA" id="ARBA00022842"/>
    </source>
</evidence>
<evidence type="ECO:0000259" key="10">
    <source>
        <dbReference type="PROSITE" id="PS50878"/>
    </source>
</evidence>
<dbReference type="Pfam" id="PF08388">
    <property type="entry name" value="GIIM"/>
    <property type="match status" value="1"/>
</dbReference>
<dbReference type="PRINTS" id="PR00866">
    <property type="entry name" value="RNADNAPOLMS"/>
</dbReference>
<dbReference type="GO" id="GO:0003964">
    <property type="term" value="F:RNA-directed DNA polymerase activity"/>
    <property type="evidence" value="ECO:0007669"/>
    <property type="project" value="UniProtKB-KW"/>
</dbReference>
<proteinExistence type="inferred from homology"/>
<dbReference type="EMBL" id="JAKGBZ010000025">
    <property type="protein sequence ID" value="MCF3947557.1"/>
    <property type="molecule type" value="Genomic_DNA"/>
</dbReference>
<evidence type="ECO:0000256" key="9">
    <source>
        <dbReference type="ARBA" id="ARBA00048173"/>
    </source>
</evidence>
<dbReference type="InterPro" id="IPR051083">
    <property type="entry name" value="GrpII_Intron_Splice-Mob/Def"/>
</dbReference>
<keyword evidence="7" id="KW-0051">Antiviral defense</keyword>
<evidence type="ECO:0000256" key="7">
    <source>
        <dbReference type="ARBA" id="ARBA00023118"/>
    </source>
</evidence>
<keyword evidence="5" id="KW-0460">Magnesium</keyword>
<dbReference type="PANTHER" id="PTHR34047:SF8">
    <property type="entry name" value="PROTEIN YKFC"/>
    <property type="match status" value="1"/>
</dbReference>
<dbReference type="InterPro" id="IPR013597">
    <property type="entry name" value="Mat_intron_G2"/>
</dbReference>
<dbReference type="InterPro" id="IPR043502">
    <property type="entry name" value="DNA/RNA_pol_sf"/>
</dbReference>
<keyword evidence="3 11" id="KW-0548">Nucleotidyltransferase</keyword>
<dbReference type="NCBIfam" id="TIGR04416">
    <property type="entry name" value="group_II_RT_mat"/>
    <property type="match status" value="1"/>
</dbReference>
<comment type="similarity">
    <text evidence="8">Belongs to the bacterial reverse transcriptase family.</text>
</comment>
<evidence type="ECO:0000256" key="1">
    <source>
        <dbReference type="ARBA" id="ARBA00012493"/>
    </source>
</evidence>
<evidence type="ECO:0000256" key="8">
    <source>
        <dbReference type="ARBA" id="ARBA00034120"/>
    </source>
</evidence>
<evidence type="ECO:0000256" key="2">
    <source>
        <dbReference type="ARBA" id="ARBA00022679"/>
    </source>
</evidence>
<sequence>MAKSLTTPLERVRKLQTSLQAKAKAEPAYRFYSLWDKVCRDDVIEEAYRACRRNGGSAGVDGVSFAQIDSYGTKQWLEKLRQELRDGEYRPQPLLRVWIPKSNGSRRPLGIPCILDRVVEMAVLLVVGPILEADLLGNQYGFRPAMDAKMAVRKAFWHITAHGRAEVVDADLSDYFTSIPHGPLMRCVSRRITDGKLLSVIKTWLTAPVIERDQRTTRCTTEAKDRHRGTPQGSPISPLLANLYFRRFLLAWEAFGHRKRLDAHVVNYADDLVICCRPGNGPAALATMRQLMTRLGLTVNEAKTQLVRLPEGNFDFLGYSISCFYGKDGVPFIGTVPSRKSVHRLLQRIHDATTPYKHAESPELRVAAINSLPRGWAAYFNQGPVLRVYKVVRWYTQRRFQRWLTRRSGQAGTGYRQYPDEYLYETLGLYALPLRRADLPSTKAQ</sequence>
<dbReference type="EC" id="2.7.7.49" evidence="1"/>
<organism evidence="11 12">
    <name type="scientific">Acidiphilium iwatense</name>
    <dbReference type="NCBI Taxonomy" id="768198"/>
    <lineage>
        <taxon>Bacteria</taxon>
        <taxon>Pseudomonadati</taxon>
        <taxon>Pseudomonadota</taxon>
        <taxon>Alphaproteobacteria</taxon>
        <taxon>Acetobacterales</taxon>
        <taxon>Acidocellaceae</taxon>
        <taxon>Acidiphilium</taxon>
    </lineage>
</organism>
<evidence type="ECO:0000256" key="3">
    <source>
        <dbReference type="ARBA" id="ARBA00022695"/>
    </source>
</evidence>
<reference evidence="11 12" key="1">
    <citation type="submission" date="2022-01" db="EMBL/GenBank/DDBJ databases">
        <authorList>
            <person name="Won M."/>
            <person name="Kim S.-J."/>
            <person name="Kwon S.-W."/>
        </authorList>
    </citation>
    <scope>NUCLEOTIDE SEQUENCE [LARGE SCALE GENOMIC DNA]</scope>
    <source>
        <strain evidence="11 12">KCTC 23505</strain>
    </source>
</reference>
<keyword evidence="6 11" id="KW-0695">RNA-directed DNA polymerase</keyword>
<dbReference type="Pfam" id="PF00078">
    <property type="entry name" value="RVT_1"/>
    <property type="match status" value="1"/>
</dbReference>
<dbReference type="InterPro" id="IPR000123">
    <property type="entry name" value="Reverse_transcriptase_msDNA"/>
</dbReference>
<dbReference type="PANTHER" id="PTHR34047">
    <property type="entry name" value="NUCLEAR INTRON MATURASE 1, MITOCHONDRIAL-RELATED"/>
    <property type="match status" value="1"/>
</dbReference>
<evidence type="ECO:0000313" key="11">
    <source>
        <dbReference type="EMBL" id="MCF3947557.1"/>
    </source>
</evidence>
<keyword evidence="12" id="KW-1185">Reference proteome</keyword>
<feature type="domain" description="Reverse transcriptase" evidence="10">
    <location>
        <begin position="80"/>
        <end position="321"/>
    </location>
</feature>
<dbReference type="PROSITE" id="PS50878">
    <property type="entry name" value="RT_POL"/>
    <property type="match status" value="1"/>
</dbReference>
<comment type="caution">
    <text evidence="11">The sequence shown here is derived from an EMBL/GenBank/DDBJ whole genome shotgun (WGS) entry which is preliminary data.</text>
</comment>
<evidence type="ECO:0000256" key="6">
    <source>
        <dbReference type="ARBA" id="ARBA00022918"/>
    </source>
</evidence>
<keyword evidence="2 11" id="KW-0808">Transferase</keyword>
<evidence type="ECO:0000313" key="12">
    <source>
        <dbReference type="Proteomes" id="UP001521209"/>
    </source>
</evidence>
<dbReference type="InterPro" id="IPR000477">
    <property type="entry name" value="RT_dom"/>
</dbReference>
<evidence type="ECO:0000256" key="4">
    <source>
        <dbReference type="ARBA" id="ARBA00022723"/>
    </source>
</evidence>
<dbReference type="CDD" id="cd01651">
    <property type="entry name" value="RT_G2_intron"/>
    <property type="match status" value="1"/>
</dbReference>
<dbReference type="SUPFAM" id="SSF56672">
    <property type="entry name" value="DNA/RNA polymerases"/>
    <property type="match status" value="1"/>
</dbReference>